<evidence type="ECO:0000256" key="1">
    <source>
        <dbReference type="SAM" id="Phobius"/>
    </source>
</evidence>
<evidence type="ECO:0000313" key="2">
    <source>
        <dbReference type="EMBL" id="RHN58489.1"/>
    </source>
</evidence>
<feature type="transmembrane region" description="Helical" evidence="1">
    <location>
        <begin position="177"/>
        <end position="195"/>
    </location>
</feature>
<sequence>MIDHLLSLPIFTLSLGPVLPEYFAFANRAIDSMKMMRAKCMDASTYLLMFLEELFEIDIVVFADQEHFAVEVRTLMLGVFAAYLVAKDFAAAATPVAVASVQAGYESATSIAAEKPVSGTAATEMATILMDCVAIVAALKPLVVAASVQNDGLFGCLGCQTQFQTAVAVVTPIHEIILLWMQPLGFLYVTNIVLLSKHLSMLAIRCI</sequence>
<evidence type="ECO:0008006" key="4">
    <source>
        <dbReference type="Google" id="ProtNLM"/>
    </source>
</evidence>
<reference evidence="3" key="1">
    <citation type="journal article" date="2018" name="Nat. Plants">
        <title>Whole-genome landscape of Medicago truncatula symbiotic genes.</title>
        <authorList>
            <person name="Pecrix Y."/>
            <person name="Staton S.E."/>
            <person name="Sallet E."/>
            <person name="Lelandais-Briere C."/>
            <person name="Moreau S."/>
            <person name="Carrere S."/>
            <person name="Blein T."/>
            <person name="Jardinaud M.F."/>
            <person name="Latrasse D."/>
            <person name="Zouine M."/>
            <person name="Zahm M."/>
            <person name="Kreplak J."/>
            <person name="Mayjonade B."/>
            <person name="Satge C."/>
            <person name="Perez M."/>
            <person name="Cauet S."/>
            <person name="Marande W."/>
            <person name="Chantry-Darmon C."/>
            <person name="Lopez-Roques C."/>
            <person name="Bouchez O."/>
            <person name="Berard A."/>
            <person name="Debelle F."/>
            <person name="Munos S."/>
            <person name="Bendahmane A."/>
            <person name="Berges H."/>
            <person name="Niebel A."/>
            <person name="Buitink J."/>
            <person name="Frugier F."/>
            <person name="Benhamed M."/>
            <person name="Crespi M."/>
            <person name="Gouzy J."/>
            <person name="Gamas P."/>
        </authorList>
    </citation>
    <scope>NUCLEOTIDE SEQUENCE [LARGE SCALE GENOMIC DNA]</scope>
    <source>
        <strain evidence="3">cv. Jemalong A17</strain>
    </source>
</reference>
<name>A0A396HYU5_MEDTR</name>
<dbReference type="Gramene" id="rna20408">
    <property type="protein sequence ID" value="RHN58489.1"/>
    <property type="gene ID" value="gene20408"/>
</dbReference>
<keyword evidence="1" id="KW-1133">Transmembrane helix</keyword>
<gene>
    <name evidence="2" type="ORF">MtrunA17_Chr4g0002991</name>
</gene>
<comment type="caution">
    <text evidence="2">The sequence shown here is derived from an EMBL/GenBank/DDBJ whole genome shotgun (WGS) entry which is preliminary data.</text>
</comment>
<evidence type="ECO:0000313" key="3">
    <source>
        <dbReference type="Proteomes" id="UP000265566"/>
    </source>
</evidence>
<organism evidence="2 3">
    <name type="scientific">Medicago truncatula</name>
    <name type="common">Barrel medic</name>
    <name type="synonym">Medicago tribuloides</name>
    <dbReference type="NCBI Taxonomy" id="3880"/>
    <lineage>
        <taxon>Eukaryota</taxon>
        <taxon>Viridiplantae</taxon>
        <taxon>Streptophyta</taxon>
        <taxon>Embryophyta</taxon>
        <taxon>Tracheophyta</taxon>
        <taxon>Spermatophyta</taxon>
        <taxon>Magnoliopsida</taxon>
        <taxon>eudicotyledons</taxon>
        <taxon>Gunneridae</taxon>
        <taxon>Pentapetalae</taxon>
        <taxon>rosids</taxon>
        <taxon>fabids</taxon>
        <taxon>Fabales</taxon>
        <taxon>Fabaceae</taxon>
        <taxon>Papilionoideae</taxon>
        <taxon>50 kb inversion clade</taxon>
        <taxon>NPAAA clade</taxon>
        <taxon>Hologalegina</taxon>
        <taxon>IRL clade</taxon>
        <taxon>Trifolieae</taxon>
        <taxon>Medicago</taxon>
    </lineage>
</organism>
<dbReference type="AlphaFoldDB" id="A0A396HYU5"/>
<dbReference type="EMBL" id="PSQE01000004">
    <property type="protein sequence ID" value="RHN58489.1"/>
    <property type="molecule type" value="Genomic_DNA"/>
</dbReference>
<accession>A0A396HYU5</accession>
<keyword evidence="1" id="KW-0812">Transmembrane</keyword>
<proteinExistence type="predicted"/>
<protein>
    <recommendedName>
        <fullName evidence="4">Transmembrane protein</fullName>
    </recommendedName>
</protein>
<dbReference type="Proteomes" id="UP000265566">
    <property type="component" value="Chromosome 4"/>
</dbReference>
<keyword evidence="1" id="KW-0472">Membrane</keyword>